<evidence type="ECO:0000259" key="1">
    <source>
        <dbReference type="PROSITE" id="PS51186"/>
    </source>
</evidence>
<proteinExistence type="predicted"/>
<dbReference type="Pfam" id="PF00583">
    <property type="entry name" value="Acetyltransf_1"/>
    <property type="match status" value="1"/>
</dbReference>
<dbReference type="Gene3D" id="3.40.630.30">
    <property type="match status" value="1"/>
</dbReference>
<dbReference type="Proteomes" id="UP001600165">
    <property type="component" value="Unassembled WGS sequence"/>
</dbReference>
<comment type="caution">
    <text evidence="2">The sequence shown here is derived from an EMBL/GenBank/DDBJ whole genome shotgun (WGS) entry which is preliminary data.</text>
</comment>
<dbReference type="RefSeq" id="WP_377961029.1">
    <property type="nucleotide sequence ID" value="NZ_JBHZOL010000015.1"/>
</dbReference>
<dbReference type="NCBIfam" id="TIGR04045">
    <property type="entry name" value="MSMEG_0567_GNAT"/>
    <property type="match status" value="1"/>
</dbReference>
<feature type="domain" description="N-acetyltransferase" evidence="1">
    <location>
        <begin position="15"/>
        <end position="152"/>
    </location>
</feature>
<keyword evidence="3" id="KW-1185">Reference proteome</keyword>
<dbReference type="InterPro" id="IPR024035">
    <property type="entry name" value="MSMEG_0567_GNAT"/>
</dbReference>
<sequence length="175" mass="20519">MSLKRYSFELARSHSDIRAYFRLRQAIFCEEQRLFTAHDEDELDERAYPIIAVENEMIAGRRVVGVVRIYEAQPRLWYGGRLGVHPAYRRVGRIGQGLIHKAVTTANTWGCDRFLATVQLQNVRFFRRQHWQSLEEITICDRPHHLMEADLAYYPPTTEMRPGQAMALLRSRQVS</sequence>
<reference evidence="2 3" key="1">
    <citation type="submission" date="2024-10" db="EMBL/GenBank/DDBJ databases">
        <authorList>
            <person name="Ratan Roy A."/>
            <person name="Morales Sandoval P.H."/>
            <person name="De Los Santos Villalobos S."/>
            <person name="Chakraborty S."/>
            <person name="Mukherjee J."/>
        </authorList>
    </citation>
    <scope>NUCLEOTIDE SEQUENCE [LARGE SCALE GENOMIC DNA]</scope>
    <source>
        <strain evidence="2 3">S1</strain>
    </source>
</reference>
<dbReference type="PROSITE" id="PS51186">
    <property type="entry name" value="GNAT"/>
    <property type="match status" value="1"/>
</dbReference>
<evidence type="ECO:0000313" key="3">
    <source>
        <dbReference type="Proteomes" id="UP001600165"/>
    </source>
</evidence>
<protein>
    <submittedName>
        <fullName evidence="2">MSMEG_0567/Sll0786 family nitrogen starvation N-acetyltransferase</fullName>
    </submittedName>
</protein>
<organism evidence="2 3">
    <name type="scientific">Almyronema epifaneia S1</name>
    <dbReference type="NCBI Taxonomy" id="2991925"/>
    <lineage>
        <taxon>Bacteria</taxon>
        <taxon>Bacillati</taxon>
        <taxon>Cyanobacteriota</taxon>
        <taxon>Cyanophyceae</taxon>
        <taxon>Nodosilineales</taxon>
        <taxon>Nodosilineaceae</taxon>
        <taxon>Almyronema</taxon>
        <taxon>Almyronema epifaneia</taxon>
    </lineage>
</organism>
<dbReference type="InterPro" id="IPR000182">
    <property type="entry name" value="GNAT_dom"/>
</dbReference>
<evidence type="ECO:0000313" key="2">
    <source>
        <dbReference type="EMBL" id="MFE4105073.1"/>
    </source>
</evidence>
<dbReference type="EMBL" id="JBHZOL010000015">
    <property type="protein sequence ID" value="MFE4105073.1"/>
    <property type="molecule type" value="Genomic_DNA"/>
</dbReference>
<name>A0ABW6IAA1_9CYAN</name>
<dbReference type="InterPro" id="IPR016181">
    <property type="entry name" value="Acyl_CoA_acyltransferase"/>
</dbReference>
<accession>A0ABW6IAA1</accession>
<dbReference type="CDD" id="cd04301">
    <property type="entry name" value="NAT_SF"/>
    <property type="match status" value="1"/>
</dbReference>
<dbReference type="SUPFAM" id="SSF55729">
    <property type="entry name" value="Acyl-CoA N-acyltransferases (Nat)"/>
    <property type="match status" value="1"/>
</dbReference>
<gene>
    <name evidence="2" type="ORF">ACFVKH_02205</name>
</gene>